<dbReference type="PROSITE" id="PS51257">
    <property type="entry name" value="PROKAR_LIPOPROTEIN"/>
    <property type="match status" value="1"/>
</dbReference>
<gene>
    <name evidence="2" type="ORF">H8E29_16685</name>
</gene>
<dbReference type="SUPFAM" id="SSF51261">
    <property type="entry name" value="Duplicated hybrid motif"/>
    <property type="match status" value="1"/>
</dbReference>
<dbReference type="InterPro" id="IPR011055">
    <property type="entry name" value="Dup_hybrid_motif"/>
</dbReference>
<sequence>MFKIMPLIIAALVLLSACAAPIEEAPNWDDYDPFAEIGLQASIPLTTLLPPTRSAGMPISTPTPNIARFAPAADQGSGFKIIPDSELINGPASLLLDMDKYLKNKNSYLNSYQQEVDGVLLSGPEIVSLVANNYSVNPRILLALLEYQSGWVTQSVVDEIDYPMRYYKEWYAGLYRQLTWSANELNRGYYLWRANAVTEWDLVDGSLLPINPNINAGTAALQNYFALLYTRDVWEYDVSEEGFFATFESLFGYPFDYAIDPVLPAGLTQPQLTLPFAYGETWSFTGGPHGGWDAGSGWAALDFAAPGEPLGCAPADAWVLASAPGVIVRSDNGAVVLDLDGDGFAETGWTLLYMHMGSDGRVQSGSKLNTDDRIGHPSCEGGLSNAAHLHFARRYNGEWIPADGYLPFIMDGWVSSGDGAVYDGFLTRGEQRIEAWDGQNAINEITR</sequence>
<dbReference type="CDD" id="cd12797">
    <property type="entry name" value="M23_peptidase"/>
    <property type="match status" value="1"/>
</dbReference>
<evidence type="ECO:0000256" key="1">
    <source>
        <dbReference type="SAM" id="SignalP"/>
    </source>
</evidence>
<dbReference type="AlphaFoldDB" id="A0A8J6NP76"/>
<accession>A0A8J6NP76</accession>
<comment type="caution">
    <text evidence="2">The sequence shown here is derived from an EMBL/GenBank/DDBJ whole genome shotgun (WGS) entry which is preliminary data.</text>
</comment>
<feature type="signal peptide" evidence="1">
    <location>
        <begin position="1"/>
        <end position="19"/>
    </location>
</feature>
<name>A0A8J6NP76_9CHLR</name>
<keyword evidence="1" id="KW-0732">Signal</keyword>
<dbReference type="Proteomes" id="UP000614469">
    <property type="component" value="Unassembled WGS sequence"/>
</dbReference>
<evidence type="ECO:0000313" key="2">
    <source>
        <dbReference type="EMBL" id="MBC8336895.1"/>
    </source>
</evidence>
<evidence type="ECO:0000313" key="3">
    <source>
        <dbReference type="Proteomes" id="UP000614469"/>
    </source>
</evidence>
<proteinExistence type="predicted"/>
<protein>
    <submittedName>
        <fullName evidence="2">M23 family metallopeptidase</fullName>
    </submittedName>
</protein>
<dbReference type="Gene3D" id="2.70.70.10">
    <property type="entry name" value="Glucose Permease (Domain IIA)"/>
    <property type="match status" value="1"/>
</dbReference>
<organism evidence="2 3">
    <name type="scientific">Candidatus Desulfolinea nitratireducens</name>
    <dbReference type="NCBI Taxonomy" id="2841698"/>
    <lineage>
        <taxon>Bacteria</taxon>
        <taxon>Bacillati</taxon>
        <taxon>Chloroflexota</taxon>
        <taxon>Anaerolineae</taxon>
        <taxon>Anaerolineales</taxon>
        <taxon>Anaerolineales incertae sedis</taxon>
        <taxon>Candidatus Desulfolinea</taxon>
    </lineage>
</organism>
<reference evidence="2 3" key="1">
    <citation type="submission" date="2020-08" db="EMBL/GenBank/DDBJ databases">
        <title>Bridging the membrane lipid divide: bacteria of the FCB group superphylum have the potential to synthesize archaeal ether lipids.</title>
        <authorList>
            <person name="Villanueva L."/>
            <person name="Von Meijenfeldt F.A.B."/>
            <person name="Westbye A.B."/>
            <person name="Yadav S."/>
            <person name="Hopmans E.C."/>
            <person name="Dutilh B.E."/>
            <person name="Sinninghe Damste J.S."/>
        </authorList>
    </citation>
    <scope>NUCLEOTIDE SEQUENCE [LARGE SCALE GENOMIC DNA]</scope>
    <source>
        <strain evidence="2">NIOZ-UU36</strain>
    </source>
</reference>
<dbReference type="EMBL" id="JACNJN010000208">
    <property type="protein sequence ID" value="MBC8336895.1"/>
    <property type="molecule type" value="Genomic_DNA"/>
</dbReference>
<feature type="chain" id="PRO_5035311029" evidence="1">
    <location>
        <begin position="20"/>
        <end position="447"/>
    </location>
</feature>